<dbReference type="EMBL" id="CAACYE010000005">
    <property type="protein sequence ID" value="VFA86116.1"/>
    <property type="molecule type" value="Genomic_DNA"/>
</dbReference>
<sequence length="60" mass="6812">MHALVDHHMDLDAMGKIVNVSRKVPIAGRMEYSAQFKVNVSRMCGRSCARRKARKPRMGI</sequence>
<protein>
    <submittedName>
        <fullName evidence="1">Uncharacterized protein</fullName>
    </submittedName>
</protein>
<dbReference type="AlphaFoldDB" id="A0A449GK27"/>
<gene>
    <name evidence="1" type="ORF">NCTC1935_03966</name>
</gene>
<proteinExistence type="predicted"/>
<reference evidence="1" key="1">
    <citation type="submission" date="2019-02" db="EMBL/GenBank/DDBJ databases">
        <authorList>
            <consortium name="Pathogen Informatics"/>
        </authorList>
    </citation>
    <scope>NUCLEOTIDE SEQUENCE</scope>
    <source>
        <strain evidence="1">3012STDY6733949</strain>
    </source>
</reference>
<accession>A0A449GK27</accession>
<evidence type="ECO:0000313" key="1">
    <source>
        <dbReference type="EMBL" id="VFA86116.1"/>
    </source>
</evidence>
<name>A0A449GK27_NOCFR</name>
<organism evidence="1">
    <name type="scientific">Nocardia farcinica</name>
    <dbReference type="NCBI Taxonomy" id="37329"/>
    <lineage>
        <taxon>Bacteria</taxon>
        <taxon>Bacillati</taxon>
        <taxon>Actinomycetota</taxon>
        <taxon>Actinomycetes</taxon>
        <taxon>Mycobacteriales</taxon>
        <taxon>Nocardiaceae</taxon>
        <taxon>Nocardia</taxon>
    </lineage>
</organism>
<dbReference type="RefSeq" id="WP_137353692.1">
    <property type="nucleotide sequence ID" value="NZ_CAACYE020000001.1"/>
</dbReference>